<accession>A0A7W7YUW5</accession>
<reference evidence="1 2" key="1">
    <citation type="submission" date="2020-08" db="EMBL/GenBank/DDBJ databases">
        <title>Genomic Encyclopedia of Type Strains, Phase IV (KMG-IV): sequencing the most valuable type-strain genomes for metagenomic binning, comparative biology and taxonomic classification.</title>
        <authorList>
            <person name="Goeker M."/>
        </authorList>
    </citation>
    <scope>NUCLEOTIDE SEQUENCE [LARGE SCALE GENOMIC DNA]</scope>
    <source>
        <strain evidence="1 2">DSM 21319</strain>
    </source>
</reference>
<sequence length="59" mass="6532">MTALPVTPRTIFQAISAGSENRAFDTFPSGNRQQVRYSFAIGETAENPCEKTSYPSSRF</sequence>
<comment type="caution">
    <text evidence="1">The sequence shown here is derived from an EMBL/GenBank/DDBJ whole genome shotgun (WGS) entry which is preliminary data.</text>
</comment>
<dbReference type="AlphaFoldDB" id="A0A7W7YUW5"/>
<protein>
    <submittedName>
        <fullName evidence="1">Uncharacterized protein</fullName>
    </submittedName>
</protein>
<gene>
    <name evidence="1" type="ORF">HNQ66_002216</name>
</gene>
<dbReference type="Proteomes" id="UP000535406">
    <property type="component" value="Unassembled WGS sequence"/>
</dbReference>
<name>A0A7W7YUW5_9HYPH</name>
<dbReference type="EMBL" id="JACHIK010000006">
    <property type="protein sequence ID" value="MBB5042818.1"/>
    <property type="molecule type" value="Genomic_DNA"/>
</dbReference>
<dbReference type="RefSeq" id="WP_184144051.1">
    <property type="nucleotide sequence ID" value="NZ_JACHIK010000006.1"/>
</dbReference>
<evidence type="ECO:0000313" key="1">
    <source>
        <dbReference type="EMBL" id="MBB5042818.1"/>
    </source>
</evidence>
<proteinExistence type="predicted"/>
<evidence type="ECO:0000313" key="2">
    <source>
        <dbReference type="Proteomes" id="UP000535406"/>
    </source>
</evidence>
<organism evidence="1 2">
    <name type="scientific">Shinella fusca</name>
    <dbReference type="NCBI Taxonomy" id="544480"/>
    <lineage>
        <taxon>Bacteria</taxon>
        <taxon>Pseudomonadati</taxon>
        <taxon>Pseudomonadota</taxon>
        <taxon>Alphaproteobacteria</taxon>
        <taxon>Hyphomicrobiales</taxon>
        <taxon>Rhizobiaceae</taxon>
        <taxon>Shinella</taxon>
    </lineage>
</organism>
<keyword evidence="2" id="KW-1185">Reference proteome</keyword>